<keyword evidence="1" id="KW-0812">Transmembrane</keyword>
<keyword evidence="1" id="KW-0472">Membrane</keyword>
<dbReference type="Proteomes" id="UP000683511">
    <property type="component" value="Chromosome"/>
</dbReference>
<accession>A0A975T666</accession>
<feature type="transmembrane region" description="Helical" evidence="1">
    <location>
        <begin position="152"/>
        <end position="172"/>
    </location>
</feature>
<sequence>MQSLFKDLFSLFNFFQELLVGVQKLITPPKAYSWQTFIYLSLFSWALSYFATGLVKDIIAFGGWIFLIAGTSWYTTDDPARVPGTFMPVGALITGFLVSVFAFGHQVNVVTPKTIVIWPTLAAFITAVPSFFEGNGTTTTAKLPKVEERQKIIVLLAWCMLLSCWLQFYFVIDKWVKEYPSLLTENFQKSAFVIGIEPNNKQPKNGSLILNKIQPLIESQIENKPWSEVEKWLLKSNERLDNISQDVLIEKLAKVKEQDLWRVEPRVVNVKSGYRLDILTIWNGPSADPRGYYLKKSCTIKPVGDTTKPDVKNAKAEIFCDKTRLIKGAPPPQQ</sequence>
<dbReference type="AlphaFoldDB" id="A0A975T666"/>
<name>A0A975T666_9NOST</name>
<keyword evidence="3" id="KW-1185">Reference proteome</keyword>
<evidence type="ECO:0008006" key="4">
    <source>
        <dbReference type="Google" id="ProtNLM"/>
    </source>
</evidence>
<dbReference type="NCBIfam" id="NF037953">
    <property type="entry name" value="frad"/>
    <property type="match status" value="1"/>
</dbReference>
<evidence type="ECO:0000256" key="1">
    <source>
        <dbReference type="SAM" id="Phobius"/>
    </source>
</evidence>
<dbReference type="KEGG" id="rsin:B6N60_01625"/>
<dbReference type="Pfam" id="PF17310">
    <property type="entry name" value="DUF5357"/>
    <property type="match status" value="1"/>
</dbReference>
<feature type="transmembrane region" description="Helical" evidence="1">
    <location>
        <begin position="115"/>
        <end position="132"/>
    </location>
</feature>
<feature type="transmembrane region" description="Helical" evidence="1">
    <location>
        <begin position="82"/>
        <end position="103"/>
    </location>
</feature>
<evidence type="ECO:0000313" key="2">
    <source>
        <dbReference type="EMBL" id="QXE22938.1"/>
    </source>
</evidence>
<proteinExistence type="predicted"/>
<dbReference type="EMBL" id="CP021056">
    <property type="protein sequence ID" value="QXE22938.1"/>
    <property type="molecule type" value="Genomic_DNA"/>
</dbReference>
<gene>
    <name evidence="2" type="ORF">B6N60_01625</name>
</gene>
<organism evidence="2 3">
    <name type="scientific">Richelia sinica FACHB-800</name>
    <dbReference type="NCBI Taxonomy" id="1357546"/>
    <lineage>
        <taxon>Bacteria</taxon>
        <taxon>Bacillati</taxon>
        <taxon>Cyanobacteriota</taxon>
        <taxon>Cyanophyceae</taxon>
        <taxon>Nostocales</taxon>
        <taxon>Nostocaceae</taxon>
        <taxon>Richelia</taxon>
    </lineage>
</organism>
<protein>
    <recommendedName>
        <fullName evidence="4">DUF5357 domain-containing protein</fullName>
    </recommendedName>
</protein>
<feature type="transmembrane region" description="Helical" evidence="1">
    <location>
        <begin position="58"/>
        <end position="76"/>
    </location>
</feature>
<evidence type="ECO:0000313" key="3">
    <source>
        <dbReference type="Proteomes" id="UP000683511"/>
    </source>
</evidence>
<dbReference type="InterPro" id="IPR020360">
    <property type="entry name" value="Uncharacterised_alr2393"/>
</dbReference>
<keyword evidence="1" id="KW-1133">Transmembrane helix</keyword>
<reference evidence="2" key="1">
    <citation type="submission" date="2017-04" db="EMBL/GenBank/DDBJ databases">
        <title>Genome deletions in a multicellular cyanobacterial endosymbiont for morphological adaptation in marine diatoms.</title>
        <authorList>
            <person name="Wang Y."/>
            <person name="Gao H."/>
            <person name="Li R."/>
            <person name="Xu X."/>
        </authorList>
    </citation>
    <scope>NUCLEOTIDE SEQUENCE</scope>
    <source>
        <strain evidence="2">FACHB 800</strain>
    </source>
</reference>
<dbReference type="RefSeq" id="WP_190607005.1">
    <property type="nucleotide sequence ID" value="NZ_CP021056.1"/>
</dbReference>